<comment type="similarity">
    <text evidence="11">Belongs to the IPP isomerase type 2 family.</text>
</comment>
<accession>A0A2T0LG15</accession>
<feature type="binding site" evidence="11">
    <location>
        <position position="128"/>
    </location>
    <ligand>
        <name>FMN</name>
        <dbReference type="ChEBI" id="CHEBI:58210"/>
    </ligand>
</feature>
<comment type="cofactor">
    <cofactor evidence="11">
        <name>NADPH</name>
        <dbReference type="ChEBI" id="CHEBI:57783"/>
    </cofactor>
</comment>
<dbReference type="Pfam" id="PF01070">
    <property type="entry name" value="FMN_dh"/>
    <property type="match status" value="2"/>
</dbReference>
<evidence type="ECO:0000256" key="4">
    <source>
        <dbReference type="ARBA" id="ARBA00022643"/>
    </source>
</evidence>
<keyword evidence="3 11" id="KW-0285">Flavoprotein</keyword>
<protein>
    <recommendedName>
        <fullName evidence="11">Isopentenyl-diphosphate delta-isomerase</fullName>
        <shortName evidence="11">IPP isomerase</shortName>
        <ecNumber evidence="11">5.3.3.2</ecNumber>
    </recommendedName>
    <alternativeName>
        <fullName evidence="11">Isopentenyl diphosphate:dimethylallyl diphosphate isomerase</fullName>
    </alternativeName>
    <alternativeName>
        <fullName evidence="11">Isopentenyl pyrophosphate isomerase</fullName>
    </alternativeName>
    <alternativeName>
        <fullName evidence="11">Type 2 isopentenyl diphosphate isomerase</fullName>
        <shortName evidence="11">IDI-2</shortName>
    </alternativeName>
</protein>
<proteinExistence type="inferred from homology"/>
<dbReference type="NCBIfam" id="TIGR02151">
    <property type="entry name" value="IPP_isom_2"/>
    <property type="match status" value="1"/>
</dbReference>
<feature type="binding site" evidence="11">
    <location>
        <position position="225"/>
    </location>
    <ligand>
        <name>FMN</name>
        <dbReference type="ChEBI" id="CHEBI:58210"/>
    </ligand>
</feature>
<dbReference type="CDD" id="cd02811">
    <property type="entry name" value="IDI-2_FMN"/>
    <property type="match status" value="1"/>
</dbReference>
<evidence type="ECO:0000259" key="12">
    <source>
        <dbReference type="Pfam" id="PF01070"/>
    </source>
</evidence>
<dbReference type="EC" id="5.3.3.2" evidence="11"/>
<keyword evidence="2 11" id="KW-0963">Cytoplasm</keyword>
<feature type="binding site" evidence="11">
    <location>
        <position position="69"/>
    </location>
    <ligand>
        <name>FMN</name>
        <dbReference type="ChEBI" id="CHEBI:58210"/>
    </ligand>
</feature>
<keyword evidence="5 11" id="KW-0479">Metal-binding</keyword>
<dbReference type="GO" id="GO:0010181">
    <property type="term" value="F:FMN binding"/>
    <property type="evidence" value="ECO:0007669"/>
    <property type="project" value="UniProtKB-UniRule"/>
</dbReference>
<dbReference type="InterPro" id="IPR011179">
    <property type="entry name" value="IPdP_isomerase"/>
</dbReference>
<keyword evidence="9 11" id="KW-0413">Isomerase</keyword>
<feature type="domain" description="FMN-dependent dehydrogenase" evidence="12">
    <location>
        <begin position="8"/>
        <end position="102"/>
    </location>
</feature>
<reference evidence="13 14" key="1">
    <citation type="submission" date="2018-03" db="EMBL/GenBank/DDBJ databases">
        <title>Genomic Encyclopedia of Archaeal and Bacterial Type Strains, Phase II (KMG-II): from individual species to whole genera.</title>
        <authorList>
            <person name="Goeker M."/>
        </authorList>
    </citation>
    <scope>NUCLEOTIDE SEQUENCE [LARGE SCALE GENOMIC DNA]</scope>
    <source>
        <strain evidence="13 14">DSM 44946</strain>
    </source>
</reference>
<dbReference type="PIRSF" id="PIRSF003314">
    <property type="entry name" value="IPP_isomerase"/>
    <property type="match status" value="1"/>
</dbReference>
<dbReference type="GO" id="GO:0008299">
    <property type="term" value="P:isoprenoid biosynthetic process"/>
    <property type="evidence" value="ECO:0007669"/>
    <property type="project" value="UniProtKB-UniRule"/>
</dbReference>
<organism evidence="13 14">
    <name type="scientific">Planifilum fimeticola</name>
    <dbReference type="NCBI Taxonomy" id="201975"/>
    <lineage>
        <taxon>Bacteria</taxon>
        <taxon>Bacillati</taxon>
        <taxon>Bacillota</taxon>
        <taxon>Bacilli</taxon>
        <taxon>Bacillales</taxon>
        <taxon>Thermoactinomycetaceae</taxon>
        <taxon>Planifilum</taxon>
    </lineage>
</organism>
<gene>
    <name evidence="11" type="primary">fni</name>
    <name evidence="13" type="ORF">CLV97_108124</name>
</gene>
<evidence type="ECO:0000256" key="7">
    <source>
        <dbReference type="ARBA" id="ARBA00022857"/>
    </source>
</evidence>
<feature type="binding site" evidence="11">
    <location>
        <position position="163"/>
    </location>
    <ligand>
        <name>substrate</name>
    </ligand>
</feature>
<evidence type="ECO:0000256" key="5">
    <source>
        <dbReference type="ARBA" id="ARBA00022723"/>
    </source>
</evidence>
<feature type="binding site" evidence="11">
    <location>
        <position position="164"/>
    </location>
    <ligand>
        <name>Mg(2+)</name>
        <dbReference type="ChEBI" id="CHEBI:18420"/>
    </ligand>
</feature>
<dbReference type="EMBL" id="PVNE01000008">
    <property type="protein sequence ID" value="PRX41192.1"/>
    <property type="molecule type" value="Genomic_DNA"/>
</dbReference>
<name>A0A2T0LG15_9BACL</name>
<evidence type="ECO:0000256" key="9">
    <source>
        <dbReference type="ARBA" id="ARBA00023235"/>
    </source>
</evidence>
<comment type="catalytic activity">
    <reaction evidence="11">
        <text>isopentenyl diphosphate = dimethylallyl diphosphate</text>
        <dbReference type="Rhea" id="RHEA:23284"/>
        <dbReference type="ChEBI" id="CHEBI:57623"/>
        <dbReference type="ChEBI" id="CHEBI:128769"/>
        <dbReference type="EC" id="5.3.3.2"/>
    </reaction>
</comment>
<evidence type="ECO:0000256" key="11">
    <source>
        <dbReference type="HAMAP-Rule" id="MF_00354"/>
    </source>
</evidence>
<feature type="binding site" evidence="11">
    <location>
        <begin position="70"/>
        <end position="72"/>
    </location>
    <ligand>
        <name>FMN</name>
        <dbReference type="ChEBI" id="CHEBI:58210"/>
    </ligand>
</feature>
<dbReference type="GO" id="GO:0070402">
    <property type="term" value="F:NADPH binding"/>
    <property type="evidence" value="ECO:0007669"/>
    <property type="project" value="UniProtKB-UniRule"/>
</dbReference>
<sequence length="354" mass="38006">MMTEESPIQKRKADHIQIALTREVTGRGITTGMERYRFRHEALPEIDFSRVSLATSFLGRPLKAPFLISSMTGGTEQAGRINAALAEAAQKRGWAMGLGSVRMAIEHPETAATFQVRSVAPDIPLLANLGAVQLNYGYGPDQCLRAVELTGADGLVLHLNAMQEVFQPEGNTRFGNLLRKIEEVCRALEVPVGVKEVGFGIHGRLARRLFDAGVQFVDVAGAGGTSWIQVEKYRAKDPLLATAAEAFADWGLPTADCVRDVRRHVPQVCLIASGGLKTGVDAAKSIALGADLAGFGRSLLPSAATCDPESIIRQMERIELECKIAMFGAGIATVDRLKGTDRLLCVGDPPVSDS</sequence>
<keyword evidence="8 11" id="KW-0414">Isoprene biosynthesis</keyword>
<dbReference type="Proteomes" id="UP000237797">
    <property type="component" value="Unassembled WGS sequence"/>
</dbReference>
<feature type="binding site" evidence="11">
    <location>
        <begin position="11"/>
        <end position="12"/>
    </location>
    <ligand>
        <name>substrate</name>
    </ligand>
</feature>
<feature type="domain" description="FMN-dependent dehydrogenase" evidence="12">
    <location>
        <begin position="179"/>
        <end position="338"/>
    </location>
</feature>
<feature type="binding site" evidence="11">
    <location>
        <begin position="100"/>
        <end position="102"/>
    </location>
    <ligand>
        <name>substrate</name>
    </ligand>
</feature>
<keyword evidence="14" id="KW-1185">Reference proteome</keyword>
<comment type="cofactor">
    <cofactor evidence="1 11">
        <name>FMN</name>
        <dbReference type="ChEBI" id="CHEBI:58210"/>
    </cofactor>
</comment>
<comment type="caution">
    <text evidence="13">The sequence shown here is derived from an EMBL/GenBank/DDBJ whole genome shotgun (WGS) entry which is preliminary data.</text>
</comment>
<comment type="function">
    <text evidence="11">Involved in the biosynthesis of isoprenoids. Catalyzes the 1,3-allylic rearrangement of the homoallylic substrate isopentenyl (IPP) to its allylic isomer, dimethylallyl diphosphate (DMAPP).</text>
</comment>
<evidence type="ECO:0000256" key="10">
    <source>
        <dbReference type="ARBA" id="ARBA00025810"/>
    </source>
</evidence>
<feature type="binding site" evidence="11">
    <location>
        <begin position="275"/>
        <end position="277"/>
    </location>
    <ligand>
        <name>FMN</name>
        <dbReference type="ChEBI" id="CHEBI:58210"/>
    </ligand>
</feature>
<dbReference type="GO" id="GO:0004452">
    <property type="term" value="F:isopentenyl-diphosphate delta-isomerase activity"/>
    <property type="evidence" value="ECO:0007669"/>
    <property type="project" value="UniProtKB-UniRule"/>
</dbReference>
<comment type="cofactor">
    <cofactor evidence="11">
        <name>Mg(2+)</name>
        <dbReference type="ChEBI" id="CHEBI:18420"/>
    </cofactor>
</comment>
<dbReference type="AlphaFoldDB" id="A0A2T0LG15"/>
<keyword evidence="4 11" id="KW-0288">FMN</keyword>
<keyword evidence="6 11" id="KW-0460">Magnesium</keyword>
<keyword evidence="7 11" id="KW-0521">NADP</keyword>
<dbReference type="GO" id="GO:0000287">
    <property type="term" value="F:magnesium ion binding"/>
    <property type="evidence" value="ECO:0007669"/>
    <property type="project" value="UniProtKB-UniRule"/>
</dbReference>
<evidence type="ECO:0000256" key="8">
    <source>
        <dbReference type="ARBA" id="ARBA00023229"/>
    </source>
</evidence>
<evidence type="ECO:0000313" key="13">
    <source>
        <dbReference type="EMBL" id="PRX41192.1"/>
    </source>
</evidence>
<comment type="subcellular location">
    <subcellularLocation>
        <location evidence="11">Cytoplasm</location>
    </subcellularLocation>
</comment>
<comment type="subunit">
    <text evidence="10 11">Homooctamer. Dimer of tetramers.</text>
</comment>
<evidence type="ECO:0000256" key="1">
    <source>
        <dbReference type="ARBA" id="ARBA00001917"/>
    </source>
</evidence>
<dbReference type="OrthoDB" id="9795032at2"/>
<dbReference type="SUPFAM" id="SSF51395">
    <property type="entry name" value="FMN-linked oxidoreductases"/>
    <property type="match status" value="1"/>
</dbReference>
<dbReference type="Gene3D" id="3.20.20.70">
    <property type="entry name" value="Aldolase class I"/>
    <property type="match status" value="1"/>
</dbReference>
<feature type="binding site" evidence="11">
    <location>
        <position position="100"/>
    </location>
    <ligand>
        <name>FMN</name>
        <dbReference type="ChEBI" id="CHEBI:58210"/>
    </ligand>
</feature>
<comment type="caution">
    <text evidence="11">Lacks conserved residue(s) required for the propagation of feature annotation.</text>
</comment>
<dbReference type="GO" id="GO:0005737">
    <property type="term" value="C:cytoplasm"/>
    <property type="evidence" value="ECO:0007669"/>
    <property type="project" value="UniProtKB-SubCell"/>
</dbReference>
<evidence type="ECO:0000256" key="6">
    <source>
        <dbReference type="ARBA" id="ARBA00022842"/>
    </source>
</evidence>
<dbReference type="InterPro" id="IPR013785">
    <property type="entry name" value="Aldolase_TIM"/>
</dbReference>
<evidence type="ECO:0000256" key="2">
    <source>
        <dbReference type="ARBA" id="ARBA00022490"/>
    </source>
</evidence>
<dbReference type="PANTHER" id="PTHR43665">
    <property type="entry name" value="ISOPENTENYL-DIPHOSPHATE DELTA-ISOMERASE"/>
    <property type="match status" value="1"/>
</dbReference>
<dbReference type="PANTHER" id="PTHR43665:SF1">
    <property type="entry name" value="ISOPENTENYL-DIPHOSPHATE DELTA-ISOMERASE"/>
    <property type="match status" value="1"/>
</dbReference>
<dbReference type="InterPro" id="IPR000262">
    <property type="entry name" value="FMN-dep_DH"/>
</dbReference>
<dbReference type="HAMAP" id="MF_00354">
    <property type="entry name" value="Idi_2"/>
    <property type="match status" value="1"/>
</dbReference>
<evidence type="ECO:0000256" key="3">
    <source>
        <dbReference type="ARBA" id="ARBA00022630"/>
    </source>
</evidence>
<dbReference type="GO" id="GO:0016491">
    <property type="term" value="F:oxidoreductase activity"/>
    <property type="evidence" value="ECO:0007669"/>
    <property type="project" value="InterPro"/>
</dbReference>
<evidence type="ECO:0000313" key="14">
    <source>
        <dbReference type="Proteomes" id="UP000237797"/>
    </source>
</evidence>
<feature type="binding site" evidence="11">
    <location>
        <position position="195"/>
    </location>
    <ligand>
        <name>FMN</name>
        <dbReference type="ChEBI" id="CHEBI:58210"/>
    </ligand>
</feature>